<keyword evidence="4 7" id="KW-0472">Membrane</keyword>
<keyword evidence="3 7" id="KW-1133">Transmembrane helix</keyword>
<keyword evidence="5 7" id="KW-0456">Lyase</keyword>
<evidence type="ECO:0000256" key="6">
    <source>
        <dbReference type="ARBA" id="ARBA00023316"/>
    </source>
</evidence>
<accession>A0A1I4FUQ8</accession>
<protein>
    <recommendedName>
        <fullName evidence="7">Endolytic murein transglycosylase</fullName>
        <ecNumber evidence="7">4.2.2.29</ecNumber>
    </recommendedName>
    <alternativeName>
        <fullName evidence="7">Peptidoglycan lytic transglycosylase</fullName>
    </alternativeName>
    <alternativeName>
        <fullName evidence="7">Peptidoglycan polymerization terminase</fullName>
    </alternativeName>
</protein>
<feature type="transmembrane region" description="Helical" evidence="7">
    <location>
        <begin position="7"/>
        <end position="26"/>
    </location>
</feature>
<dbReference type="RefSeq" id="WP_090702736.1">
    <property type="nucleotide sequence ID" value="NZ_FOSP01000043.1"/>
</dbReference>
<dbReference type="Gene3D" id="3.30.160.60">
    <property type="entry name" value="Classic Zinc Finger"/>
    <property type="match status" value="1"/>
</dbReference>
<keyword evidence="7" id="KW-0997">Cell inner membrane</keyword>
<keyword evidence="9" id="KW-1185">Reference proteome</keyword>
<evidence type="ECO:0000313" key="8">
    <source>
        <dbReference type="EMBL" id="SFL21565.1"/>
    </source>
</evidence>
<dbReference type="STRING" id="52441.SAMN05216302_104311"/>
<gene>
    <name evidence="7" type="primary">mltG</name>
    <name evidence="8" type="ORF">SAMN05216302_104311</name>
</gene>
<comment type="function">
    <text evidence="7">Functions as a peptidoglycan terminase that cleaves nascent peptidoglycan strands endolytically to terminate their elongation.</text>
</comment>
<comment type="catalytic activity">
    <reaction evidence="7">
        <text>a peptidoglycan chain = a peptidoglycan chain with N-acetyl-1,6-anhydromuramyl-[peptide] at the reducing end + a peptidoglycan chain with N-acetylglucosamine at the non-reducing end.</text>
        <dbReference type="EC" id="4.2.2.29"/>
    </reaction>
</comment>
<dbReference type="GO" id="GO:0071555">
    <property type="term" value="P:cell wall organization"/>
    <property type="evidence" value="ECO:0007669"/>
    <property type="project" value="UniProtKB-KW"/>
</dbReference>
<proteinExistence type="inferred from homology"/>
<dbReference type="HAMAP" id="MF_02065">
    <property type="entry name" value="MltG"/>
    <property type="match status" value="1"/>
</dbReference>
<dbReference type="OrthoDB" id="9814591at2"/>
<dbReference type="Proteomes" id="UP000199533">
    <property type="component" value="Unassembled WGS sequence"/>
</dbReference>
<keyword evidence="2 7" id="KW-0812">Transmembrane</keyword>
<evidence type="ECO:0000256" key="5">
    <source>
        <dbReference type="ARBA" id="ARBA00023239"/>
    </source>
</evidence>
<dbReference type="InterPro" id="IPR003770">
    <property type="entry name" value="MLTG-like"/>
</dbReference>
<comment type="subcellular location">
    <subcellularLocation>
        <location evidence="7">Cell inner membrane</location>
        <topology evidence="7">Single-pass membrane protein</topology>
    </subcellularLocation>
</comment>
<dbReference type="EMBL" id="FOSP01000043">
    <property type="protein sequence ID" value="SFL21565.1"/>
    <property type="molecule type" value="Genomic_DNA"/>
</dbReference>
<organism evidence="8 9">
    <name type="scientific">Nitrosomonas aestuarii</name>
    <dbReference type="NCBI Taxonomy" id="52441"/>
    <lineage>
        <taxon>Bacteria</taxon>
        <taxon>Pseudomonadati</taxon>
        <taxon>Pseudomonadota</taxon>
        <taxon>Betaproteobacteria</taxon>
        <taxon>Nitrosomonadales</taxon>
        <taxon>Nitrosomonadaceae</taxon>
        <taxon>Nitrosomonas</taxon>
    </lineage>
</organism>
<dbReference type="PANTHER" id="PTHR30518">
    <property type="entry name" value="ENDOLYTIC MUREIN TRANSGLYCOSYLASE"/>
    <property type="match status" value="1"/>
</dbReference>
<reference evidence="9" key="1">
    <citation type="submission" date="2016-10" db="EMBL/GenBank/DDBJ databases">
        <authorList>
            <person name="Varghese N."/>
            <person name="Submissions S."/>
        </authorList>
    </citation>
    <scope>NUCLEOTIDE SEQUENCE [LARGE SCALE GENOMIC DNA]</scope>
    <source>
        <strain evidence="9">Nm69</strain>
    </source>
</reference>
<keyword evidence="1 7" id="KW-1003">Cell membrane</keyword>
<dbReference type="CDD" id="cd08010">
    <property type="entry name" value="MltG_like"/>
    <property type="match status" value="1"/>
</dbReference>
<dbReference type="GO" id="GO:0005886">
    <property type="term" value="C:plasma membrane"/>
    <property type="evidence" value="ECO:0007669"/>
    <property type="project" value="UniProtKB-SubCell"/>
</dbReference>
<evidence type="ECO:0000256" key="1">
    <source>
        <dbReference type="ARBA" id="ARBA00022475"/>
    </source>
</evidence>
<dbReference type="EC" id="4.2.2.29" evidence="7"/>
<dbReference type="NCBIfam" id="TIGR00247">
    <property type="entry name" value="endolytic transglycosylase MltG"/>
    <property type="match status" value="1"/>
</dbReference>
<evidence type="ECO:0000256" key="7">
    <source>
        <dbReference type="HAMAP-Rule" id="MF_02065"/>
    </source>
</evidence>
<dbReference type="GO" id="GO:0008932">
    <property type="term" value="F:lytic endotransglycosylase activity"/>
    <property type="evidence" value="ECO:0007669"/>
    <property type="project" value="UniProtKB-UniRule"/>
</dbReference>
<dbReference type="Pfam" id="PF02618">
    <property type="entry name" value="YceG"/>
    <property type="match status" value="1"/>
</dbReference>
<feature type="site" description="Important for catalytic activity" evidence="7">
    <location>
        <position position="217"/>
    </location>
</feature>
<sequence length="335" mass="38282">MLTLKRLFVIFLIFLLTAILGAGWLYHHYHRDIVLPTTPYEFSIEPGSNLKQITRQLVDKGILPDSWSFVLLSRYLGKESALKAGDYRLTENLSQISLLEYLIKGDIRQNEIRFVEGWTFSQYRKALYDHPDIRNTTVEMSEEEILQIIDANEKSAEGLFFPDTYYFIKNTTDIEILQRAYQTMQNHIKTAWLERMESLPLASPYEALILASIVEKETGLESDRGEIAGVFINRLRLGMRLQTDPTVIYGMGDQFDGNLRKKDLQTDQDYNTYTRAGLPPTPIAMPGLASIHAALNPVATDALYFVAKGNGESKFSTNLADHNRAVAKYQKRQKN</sequence>
<dbReference type="GO" id="GO:0009252">
    <property type="term" value="P:peptidoglycan biosynthetic process"/>
    <property type="evidence" value="ECO:0007669"/>
    <property type="project" value="UniProtKB-UniRule"/>
</dbReference>
<dbReference type="PANTHER" id="PTHR30518:SF2">
    <property type="entry name" value="ENDOLYTIC MUREIN TRANSGLYCOSYLASE"/>
    <property type="match status" value="1"/>
</dbReference>
<evidence type="ECO:0000256" key="2">
    <source>
        <dbReference type="ARBA" id="ARBA00022692"/>
    </source>
</evidence>
<evidence type="ECO:0000313" key="9">
    <source>
        <dbReference type="Proteomes" id="UP000199533"/>
    </source>
</evidence>
<evidence type="ECO:0000256" key="4">
    <source>
        <dbReference type="ARBA" id="ARBA00023136"/>
    </source>
</evidence>
<evidence type="ECO:0000256" key="3">
    <source>
        <dbReference type="ARBA" id="ARBA00022989"/>
    </source>
</evidence>
<comment type="similarity">
    <text evidence="7">Belongs to the transglycosylase MltG family.</text>
</comment>
<name>A0A1I4FUQ8_9PROT</name>
<dbReference type="AlphaFoldDB" id="A0A1I4FUQ8"/>
<keyword evidence="6 7" id="KW-0961">Cell wall biogenesis/degradation</keyword>
<dbReference type="Gene3D" id="3.30.1490.480">
    <property type="entry name" value="Endolytic murein transglycosylase"/>
    <property type="match status" value="1"/>
</dbReference>